<reference evidence="9 10" key="1">
    <citation type="submission" date="2023-08" db="EMBL/GenBank/DDBJ databases">
        <title>Phytohabitans sansha sp. nov., isolated from marine sediment.</title>
        <authorList>
            <person name="Zhao Y."/>
            <person name="Yi K."/>
        </authorList>
    </citation>
    <scope>NUCLEOTIDE SEQUENCE [LARGE SCALE GENOMIC DNA]</scope>
    <source>
        <strain evidence="9 10">ZYX-F-186</strain>
    </source>
</reference>
<dbReference type="InterPro" id="IPR000515">
    <property type="entry name" value="MetI-like"/>
</dbReference>
<dbReference type="PANTHER" id="PTHR43163">
    <property type="entry name" value="DIPEPTIDE TRANSPORT SYSTEM PERMEASE PROTEIN DPPB-RELATED"/>
    <property type="match status" value="1"/>
</dbReference>
<name>A0ABU0ZT05_9ACTN</name>
<evidence type="ECO:0000313" key="9">
    <source>
        <dbReference type="EMBL" id="MDQ7910122.1"/>
    </source>
</evidence>
<keyword evidence="6 7" id="KW-0472">Membrane</keyword>
<feature type="domain" description="ABC transmembrane type-1" evidence="8">
    <location>
        <begin position="95"/>
        <end position="305"/>
    </location>
</feature>
<keyword evidence="5 7" id="KW-1133">Transmembrane helix</keyword>
<evidence type="ECO:0000256" key="7">
    <source>
        <dbReference type="RuleBase" id="RU363032"/>
    </source>
</evidence>
<comment type="similarity">
    <text evidence="7">Belongs to the binding-protein-dependent transport system permease family.</text>
</comment>
<sequence length="325" mass="34929">MAGYVVRRVIGSFVVLLAVATLVFVLVDFAPGDPARIYAGADATEEDVAAIRTLMGLDGSLPERYLTYLSNAITGDLGQSIFTGRDVLTEVVERAPATLELAIVALIVATPIGIALGRLAGARYGSKLDTAVRVGTLVSFSIPGFWLALLLLFLFGLYLPGIVPTGGWVPLTEDPWGNVQHMILPVLVLALPYVAMIARTLRVSMLDALGRDYVMFARAMSLSPREVNGQVALPNAIIPTATVIGLALAYLIGGTVIVEVVFTIPGIGQLMIDSFEKQDFPLAIGCTLFIALFCVVLNLVVDLLYAVINPRVRELYRQRVSVRDL</sequence>
<evidence type="ECO:0000256" key="5">
    <source>
        <dbReference type="ARBA" id="ARBA00022989"/>
    </source>
</evidence>
<comment type="caution">
    <text evidence="9">The sequence shown here is derived from an EMBL/GenBank/DDBJ whole genome shotgun (WGS) entry which is preliminary data.</text>
</comment>
<feature type="transmembrane region" description="Helical" evidence="7">
    <location>
        <begin position="280"/>
        <end position="308"/>
    </location>
</feature>
<dbReference type="Proteomes" id="UP001230908">
    <property type="component" value="Unassembled WGS sequence"/>
</dbReference>
<keyword evidence="4 7" id="KW-0812">Transmembrane</keyword>
<feature type="transmembrane region" description="Helical" evidence="7">
    <location>
        <begin position="179"/>
        <end position="198"/>
    </location>
</feature>
<dbReference type="InterPro" id="IPR045621">
    <property type="entry name" value="BPD_transp_1_N"/>
</dbReference>
<accession>A0ABU0ZT05</accession>
<dbReference type="SUPFAM" id="SSF161098">
    <property type="entry name" value="MetI-like"/>
    <property type="match status" value="1"/>
</dbReference>
<evidence type="ECO:0000256" key="2">
    <source>
        <dbReference type="ARBA" id="ARBA00022448"/>
    </source>
</evidence>
<dbReference type="InterPro" id="IPR035906">
    <property type="entry name" value="MetI-like_sf"/>
</dbReference>
<dbReference type="PROSITE" id="PS50928">
    <property type="entry name" value="ABC_TM1"/>
    <property type="match status" value="1"/>
</dbReference>
<keyword evidence="3" id="KW-1003">Cell membrane</keyword>
<dbReference type="PANTHER" id="PTHR43163:SF6">
    <property type="entry name" value="DIPEPTIDE TRANSPORT SYSTEM PERMEASE PROTEIN DPPB-RELATED"/>
    <property type="match status" value="1"/>
</dbReference>
<evidence type="ECO:0000256" key="6">
    <source>
        <dbReference type="ARBA" id="ARBA00023136"/>
    </source>
</evidence>
<proteinExistence type="inferred from homology"/>
<dbReference type="Pfam" id="PF19300">
    <property type="entry name" value="BPD_transp_1_N"/>
    <property type="match status" value="1"/>
</dbReference>
<protein>
    <submittedName>
        <fullName evidence="9">ABC transporter permease</fullName>
    </submittedName>
</protein>
<gene>
    <name evidence="9" type="ORF">RB614_37070</name>
</gene>
<comment type="subcellular location">
    <subcellularLocation>
        <location evidence="1 7">Cell membrane</location>
        <topology evidence="1 7">Multi-pass membrane protein</topology>
    </subcellularLocation>
</comment>
<feature type="transmembrane region" description="Helical" evidence="7">
    <location>
        <begin position="132"/>
        <end position="159"/>
    </location>
</feature>
<organism evidence="9 10">
    <name type="scientific">Phytohabitans maris</name>
    <dbReference type="NCBI Taxonomy" id="3071409"/>
    <lineage>
        <taxon>Bacteria</taxon>
        <taxon>Bacillati</taxon>
        <taxon>Actinomycetota</taxon>
        <taxon>Actinomycetes</taxon>
        <taxon>Micromonosporales</taxon>
        <taxon>Micromonosporaceae</taxon>
    </lineage>
</organism>
<evidence type="ECO:0000256" key="1">
    <source>
        <dbReference type="ARBA" id="ARBA00004651"/>
    </source>
</evidence>
<feature type="transmembrane region" description="Helical" evidence="7">
    <location>
        <begin position="243"/>
        <end position="268"/>
    </location>
</feature>
<dbReference type="CDD" id="cd06261">
    <property type="entry name" value="TM_PBP2"/>
    <property type="match status" value="1"/>
</dbReference>
<dbReference type="Gene3D" id="1.10.3720.10">
    <property type="entry name" value="MetI-like"/>
    <property type="match status" value="1"/>
</dbReference>
<feature type="transmembrane region" description="Helical" evidence="7">
    <location>
        <begin position="101"/>
        <end position="120"/>
    </location>
</feature>
<evidence type="ECO:0000256" key="3">
    <source>
        <dbReference type="ARBA" id="ARBA00022475"/>
    </source>
</evidence>
<evidence type="ECO:0000313" key="10">
    <source>
        <dbReference type="Proteomes" id="UP001230908"/>
    </source>
</evidence>
<evidence type="ECO:0000259" key="8">
    <source>
        <dbReference type="PROSITE" id="PS50928"/>
    </source>
</evidence>
<evidence type="ECO:0000256" key="4">
    <source>
        <dbReference type="ARBA" id="ARBA00022692"/>
    </source>
</evidence>
<keyword evidence="2 7" id="KW-0813">Transport</keyword>
<dbReference type="Pfam" id="PF00528">
    <property type="entry name" value="BPD_transp_1"/>
    <property type="match status" value="1"/>
</dbReference>
<feature type="transmembrane region" description="Helical" evidence="7">
    <location>
        <begin position="9"/>
        <end position="27"/>
    </location>
</feature>
<dbReference type="EMBL" id="JAVHUY010000051">
    <property type="protein sequence ID" value="MDQ7910122.1"/>
    <property type="molecule type" value="Genomic_DNA"/>
</dbReference>
<keyword evidence="10" id="KW-1185">Reference proteome</keyword>